<evidence type="ECO:0000313" key="2">
    <source>
        <dbReference type="EnsemblPlants" id="LPERR09G15900.1"/>
    </source>
</evidence>
<organism evidence="2 3">
    <name type="scientific">Leersia perrieri</name>
    <dbReference type="NCBI Taxonomy" id="77586"/>
    <lineage>
        <taxon>Eukaryota</taxon>
        <taxon>Viridiplantae</taxon>
        <taxon>Streptophyta</taxon>
        <taxon>Embryophyta</taxon>
        <taxon>Tracheophyta</taxon>
        <taxon>Spermatophyta</taxon>
        <taxon>Magnoliopsida</taxon>
        <taxon>Liliopsida</taxon>
        <taxon>Poales</taxon>
        <taxon>Poaceae</taxon>
        <taxon>BOP clade</taxon>
        <taxon>Oryzoideae</taxon>
        <taxon>Oryzeae</taxon>
        <taxon>Oryzinae</taxon>
        <taxon>Leersia</taxon>
    </lineage>
</organism>
<dbReference type="EnsemblPlants" id="LPERR09G15900.1">
    <property type="protein sequence ID" value="LPERR09G15900.1"/>
    <property type="gene ID" value="LPERR09G15900"/>
</dbReference>
<reference evidence="3" key="2">
    <citation type="submission" date="2013-12" db="EMBL/GenBank/DDBJ databases">
        <authorList>
            <person name="Yu Y."/>
            <person name="Lee S."/>
            <person name="de Baynast K."/>
            <person name="Wissotski M."/>
            <person name="Liu L."/>
            <person name="Talag J."/>
            <person name="Goicoechea J."/>
            <person name="Angelova A."/>
            <person name="Jetty R."/>
            <person name="Kudrna D."/>
            <person name="Golser W."/>
            <person name="Rivera L."/>
            <person name="Zhang J."/>
            <person name="Wing R."/>
        </authorList>
    </citation>
    <scope>NUCLEOTIDE SEQUENCE</scope>
</reference>
<proteinExistence type="predicted"/>
<dbReference type="Gramene" id="LPERR09G15900.1">
    <property type="protein sequence ID" value="LPERR09G15900.1"/>
    <property type="gene ID" value="LPERR09G15900"/>
</dbReference>
<accession>A0A0D9XGX1</accession>
<evidence type="ECO:0000256" key="1">
    <source>
        <dbReference type="SAM" id="MobiDB-lite"/>
    </source>
</evidence>
<feature type="compositionally biased region" description="Polar residues" evidence="1">
    <location>
        <begin position="47"/>
        <end position="56"/>
    </location>
</feature>
<protein>
    <submittedName>
        <fullName evidence="2">Uncharacterized protein</fullName>
    </submittedName>
</protein>
<dbReference type="Proteomes" id="UP000032180">
    <property type="component" value="Chromosome 9"/>
</dbReference>
<sequence length="62" mass="7027">MRNHLPRVSRAREHTDPPSLRLSSRRSCDTLAQTPSSVHELDRGNLRTGNQDSSGENRVLNF</sequence>
<reference evidence="2 3" key="1">
    <citation type="submission" date="2012-08" db="EMBL/GenBank/DDBJ databases">
        <title>Oryza genome evolution.</title>
        <authorList>
            <person name="Wing R.A."/>
        </authorList>
    </citation>
    <scope>NUCLEOTIDE SEQUENCE</scope>
</reference>
<dbReference type="HOGENOM" id="CLU_2907345_0_0_1"/>
<dbReference type="AlphaFoldDB" id="A0A0D9XGX1"/>
<name>A0A0D9XGX1_9ORYZ</name>
<evidence type="ECO:0000313" key="3">
    <source>
        <dbReference type="Proteomes" id="UP000032180"/>
    </source>
</evidence>
<feature type="region of interest" description="Disordered" evidence="1">
    <location>
        <begin position="1"/>
        <end position="62"/>
    </location>
</feature>
<keyword evidence="3" id="KW-1185">Reference proteome</keyword>
<reference evidence="2" key="3">
    <citation type="submission" date="2015-04" db="UniProtKB">
        <authorList>
            <consortium name="EnsemblPlants"/>
        </authorList>
    </citation>
    <scope>IDENTIFICATION</scope>
</reference>